<evidence type="ECO:0000256" key="3">
    <source>
        <dbReference type="ARBA" id="ARBA00022490"/>
    </source>
</evidence>
<evidence type="ECO:0000256" key="4">
    <source>
        <dbReference type="ARBA" id="ARBA00023069"/>
    </source>
</evidence>
<evidence type="ECO:0000313" key="9">
    <source>
        <dbReference type="Proteomes" id="UP000770717"/>
    </source>
</evidence>
<feature type="domain" description="HYDIN/VesB/CFA65-like Ig-like" evidence="7">
    <location>
        <begin position="112"/>
        <end position="205"/>
    </location>
</feature>
<keyword evidence="3" id="KW-0963">Cytoplasm</keyword>
<proteinExistence type="predicted"/>
<name>A0A8J6BQD3_ELECQ</name>
<dbReference type="Pfam" id="PF24771">
    <property type="entry name" value="Ig_CFAP74_1st"/>
    <property type="match status" value="1"/>
</dbReference>
<sequence>VYRKLGSNVSVAADPEVLHFGGFEIGRCHRQVVNLVNISSDVSNVHVIPPQSKHFTISYKKANRLPPGFALTLSVQFMADEWRYYYDCIRVHCKGDETLLVPLHAYPVMDLLDFPSHVNLSEVPLGQSSHYVLPLRCSCPVDFAFSITCPQPHKDFDISPASGIIPGGEAVEVTVTYNPSSYGTAQIRLELLISEFNAKPRICVITGTCTPRLTAKYVPSVKEGPVHVAVEYLWAMCYLYIPWTAHGPIIACEDNQMVSRKKRHLQSLQQNASQVIEFHNLRFPINLSSPHAVSTVLNQQPGKLRVRDLREGLTGSDKKRKTRQEKETQFQQVIQQNVAEEETNQLRWQVHLGCDAISAEQRHVIMEDRQSAEAEYQIMRGRPDLAAEYSREAVLVGCRRVLRSVGECPPMQPQFDLYLNDLWANRQRALRRFQQAARKVLIRGRVNGRLRSLTKLLQRLRSEQEGGATCESSDQEVAPLSAQQVLFYEFPPYPADPDGSMVEDLVSLPPKPAAAQLRQTLSFQDLKVPQHFRLMAYQPVRSHGASSMYQSQHLARPLRKGAENPAPGLLAFKRPLPYSEIDLEYHLCPLPKYTTQQGGAARKEIVRGVMSWKKFPAVSLSMPLATSDGCKPRRCDPFSEDLLPVSAPPALSSLPVQDKENIVPRDRDDADSKVCLTLDMLRAEFSALQSSAEHDKQDTCEQRVESSVPAEGSSLVDKVQGNLKQMRLLSHHKWLILD</sequence>
<dbReference type="GO" id="GO:0044458">
    <property type="term" value="P:motile cilium assembly"/>
    <property type="evidence" value="ECO:0007669"/>
    <property type="project" value="TreeGrafter"/>
</dbReference>
<dbReference type="OrthoDB" id="5538672at2759"/>
<dbReference type="EMBL" id="WNTK01002995">
    <property type="protein sequence ID" value="KAG9465478.1"/>
    <property type="molecule type" value="Genomic_DNA"/>
</dbReference>
<accession>A0A8J6BQD3</accession>
<comment type="caution">
    <text evidence="8">The sequence shown here is derived from an EMBL/GenBank/DDBJ whole genome shotgun (WGS) entry which is preliminary data.</text>
</comment>
<dbReference type="GO" id="GO:0003341">
    <property type="term" value="P:cilium movement"/>
    <property type="evidence" value="ECO:0007669"/>
    <property type="project" value="InterPro"/>
</dbReference>
<organism evidence="8 9">
    <name type="scientific">Eleutherodactylus coqui</name>
    <name type="common">Puerto Rican coqui</name>
    <dbReference type="NCBI Taxonomy" id="57060"/>
    <lineage>
        <taxon>Eukaryota</taxon>
        <taxon>Metazoa</taxon>
        <taxon>Chordata</taxon>
        <taxon>Craniata</taxon>
        <taxon>Vertebrata</taxon>
        <taxon>Euteleostomi</taxon>
        <taxon>Amphibia</taxon>
        <taxon>Batrachia</taxon>
        <taxon>Anura</taxon>
        <taxon>Neobatrachia</taxon>
        <taxon>Hyloidea</taxon>
        <taxon>Eleutherodactylidae</taxon>
        <taxon>Eleutherodactylinae</taxon>
        <taxon>Eleutherodactylus</taxon>
        <taxon>Eleutherodactylus</taxon>
    </lineage>
</organism>
<keyword evidence="9" id="KW-1185">Reference proteome</keyword>
<feature type="region of interest" description="Disordered" evidence="6">
    <location>
        <begin position="689"/>
        <end position="713"/>
    </location>
</feature>
<feature type="non-terminal residue" evidence="8">
    <location>
        <position position="1"/>
    </location>
</feature>
<keyword evidence="5" id="KW-0966">Cell projection</keyword>
<evidence type="ECO:0000256" key="1">
    <source>
        <dbReference type="ARBA" id="ARBA00004138"/>
    </source>
</evidence>
<evidence type="ECO:0000256" key="2">
    <source>
        <dbReference type="ARBA" id="ARBA00004496"/>
    </source>
</evidence>
<feature type="compositionally biased region" description="Basic and acidic residues" evidence="6">
    <location>
        <begin position="692"/>
        <end position="704"/>
    </location>
</feature>
<dbReference type="AlphaFoldDB" id="A0A8J6BQD3"/>
<dbReference type="Proteomes" id="UP000770717">
    <property type="component" value="Unassembled WGS sequence"/>
</dbReference>
<gene>
    <name evidence="8" type="ORF">GDO78_018231</name>
</gene>
<dbReference type="Pfam" id="PF22544">
    <property type="entry name" value="HYDIN_VesB_CFA65-like_Ig"/>
    <property type="match status" value="1"/>
</dbReference>
<protein>
    <recommendedName>
        <fullName evidence="7">HYDIN/VesB/CFA65-like Ig-like domain-containing protein</fullName>
    </recommendedName>
</protein>
<comment type="subcellular location">
    <subcellularLocation>
        <location evidence="1">Cell projection</location>
        <location evidence="1">Cilium</location>
    </subcellularLocation>
    <subcellularLocation>
        <location evidence="2">Cytoplasm</location>
    </subcellularLocation>
</comment>
<dbReference type="GO" id="GO:0097729">
    <property type="term" value="C:9+2 motile cilium"/>
    <property type="evidence" value="ECO:0007669"/>
    <property type="project" value="TreeGrafter"/>
</dbReference>
<dbReference type="InterPro" id="IPR013783">
    <property type="entry name" value="Ig-like_fold"/>
</dbReference>
<dbReference type="PANTHER" id="PTHR46500">
    <property type="entry name" value="CILIA- AND FLAGELLA-ASSOCIATED PROTEIN 221"/>
    <property type="match status" value="1"/>
</dbReference>
<evidence type="ECO:0000313" key="8">
    <source>
        <dbReference type="EMBL" id="KAG9465478.1"/>
    </source>
</evidence>
<dbReference type="PANTHER" id="PTHR46500:SF1">
    <property type="entry name" value="CILIA- AND FLAGELLA-ASSOCIATED PROTEIN 221"/>
    <property type="match status" value="1"/>
</dbReference>
<keyword evidence="4" id="KW-0969">Cilium</keyword>
<evidence type="ECO:0000256" key="5">
    <source>
        <dbReference type="ARBA" id="ARBA00023273"/>
    </source>
</evidence>
<dbReference type="Gene3D" id="2.60.40.10">
    <property type="entry name" value="Immunoglobulins"/>
    <property type="match status" value="2"/>
</dbReference>
<evidence type="ECO:0000259" key="7">
    <source>
        <dbReference type="Pfam" id="PF22544"/>
    </source>
</evidence>
<dbReference type="InterPro" id="IPR053879">
    <property type="entry name" value="HYDIN_VesB_CFA65-like_Ig"/>
</dbReference>
<dbReference type="InterPro" id="IPR029676">
    <property type="entry name" value="CFAP221"/>
</dbReference>
<evidence type="ECO:0000256" key="6">
    <source>
        <dbReference type="SAM" id="MobiDB-lite"/>
    </source>
</evidence>
<reference evidence="8" key="1">
    <citation type="thesis" date="2020" institute="ProQuest LLC" country="789 East Eisenhower Parkway, Ann Arbor, MI, USA">
        <title>Comparative Genomics and Chromosome Evolution.</title>
        <authorList>
            <person name="Mudd A.B."/>
        </authorList>
    </citation>
    <scope>NUCLEOTIDE SEQUENCE</scope>
    <source>
        <strain evidence="8">HN-11 Male</strain>
        <tissue evidence="8">Kidney and liver</tissue>
    </source>
</reference>